<feature type="region of interest" description="Disordered" evidence="1">
    <location>
        <begin position="326"/>
        <end position="351"/>
    </location>
</feature>
<feature type="region of interest" description="Disordered" evidence="1">
    <location>
        <begin position="268"/>
        <end position="302"/>
    </location>
</feature>
<name>A0A843V0D1_COLES</name>
<feature type="compositionally biased region" description="Low complexity" evidence="1">
    <location>
        <begin position="104"/>
        <end position="113"/>
    </location>
</feature>
<accession>A0A843V0D1</accession>
<gene>
    <name evidence="2" type="ORF">Taro_020713</name>
</gene>
<evidence type="ECO:0000313" key="3">
    <source>
        <dbReference type="Proteomes" id="UP000652761"/>
    </source>
</evidence>
<feature type="compositionally biased region" description="Low complexity" evidence="1">
    <location>
        <begin position="73"/>
        <end position="90"/>
    </location>
</feature>
<comment type="caution">
    <text evidence="2">The sequence shown here is derived from an EMBL/GenBank/DDBJ whole genome shotgun (WGS) entry which is preliminary data.</text>
</comment>
<keyword evidence="3" id="KW-1185">Reference proteome</keyword>
<protein>
    <submittedName>
        <fullName evidence="2">Uncharacterized protein</fullName>
    </submittedName>
</protein>
<proteinExistence type="predicted"/>
<feature type="compositionally biased region" description="Pro residues" evidence="1">
    <location>
        <begin position="333"/>
        <end position="348"/>
    </location>
</feature>
<dbReference type="EMBL" id="NMUH01001033">
    <property type="protein sequence ID" value="MQL88147.1"/>
    <property type="molecule type" value="Genomic_DNA"/>
</dbReference>
<feature type="compositionally biased region" description="Gly residues" evidence="1">
    <location>
        <begin position="126"/>
        <end position="135"/>
    </location>
</feature>
<feature type="region of interest" description="Disordered" evidence="1">
    <location>
        <begin position="54"/>
        <end position="162"/>
    </location>
</feature>
<dbReference type="Proteomes" id="UP000652761">
    <property type="component" value="Unassembled WGS sequence"/>
</dbReference>
<dbReference type="AlphaFoldDB" id="A0A843V0D1"/>
<reference evidence="2" key="1">
    <citation type="submission" date="2017-07" db="EMBL/GenBank/DDBJ databases">
        <title>Taro Niue Genome Assembly and Annotation.</title>
        <authorList>
            <person name="Atibalentja N."/>
            <person name="Keating K."/>
            <person name="Fields C.J."/>
        </authorList>
    </citation>
    <scope>NUCLEOTIDE SEQUENCE</scope>
    <source>
        <strain evidence="2">Niue_2</strain>
        <tissue evidence="2">Leaf</tissue>
    </source>
</reference>
<evidence type="ECO:0000313" key="2">
    <source>
        <dbReference type="EMBL" id="MQL88147.1"/>
    </source>
</evidence>
<feature type="compositionally biased region" description="Gly residues" evidence="1">
    <location>
        <begin position="54"/>
        <end position="72"/>
    </location>
</feature>
<evidence type="ECO:0000256" key="1">
    <source>
        <dbReference type="SAM" id="MobiDB-lite"/>
    </source>
</evidence>
<organism evidence="2 3">
    <name type="scientific">Colocasia esculenta</name>
    <name type="common">Wild taro</name>
    <name type="synonym">Arum esculentum</name>
    <dbReference type="NCBI Taxonomy" id="4460"/>
    <lineage>
        <taxon>Eukaryota</taxon>
        <taxon>Viridiplantae</taxon>
        <taxon>Streptophyta</taxon>
        <taxon>Embryophyta</taxon>
        <taxon>Tracheophyta</taxon>
        <taxon>Spermatophyta</taxon>
        <taxon>Magnoliopsida</taxon>
        <taxon>Liliopsida</taxon>
        <taxon>Araceae</taxon>
        <taxon>Aroideae</taxon>
        <taxon>Colocasieae</taxon>
        <taxon>Colocasia</taxon>
    </lineage>
</organism>
<sequence length="364" mass="38408">MIYPSPSILPIQAALTSQARVRSFAGGRVARFLKTGREQGGRRGLLPPSRFLLGGGQEAGRRGCQGGDGGVAAGRRSLWDRGQQAAQQRQQQRRGLRPSPPFLAPFASSSPSRGGQARLTGVTWEGTGGAGGGHPKQGRHRQQQGRLAAASPGGRGQRETTRALFNVPDPETLRTSQASCLTVSFNFEFPVKKYRAFRLPVPACRFPVNTHRSLALALALALHLNLADSQTAAHRLQKTLALLSAEQLHTSSPTVSRHSTALVCPLSTPATTMGVDEDPSPLLPPPPPSQTTKDLSQAPEYSTDPLELSASALTADLCRSSIPASALALSRSPPSPRTAPATPPPAPPKVLKHCSATVITVALQ</sequence>